<feature type="domain" description="Glycosyltransferase subfamily 4-like N-terminal" evidence="5">
    <location>
        <begin position="14"/>
        <end position="165"/>
    </location>
</feature>
<evidence type="ECO:0000256" key="1">
    <source>
        <dbReference type="ARBA" id="ARBA00009481"/>
    </source>
</evidence>
<dbReference type="SUPFAM" id="SSF53756">
    <property type="entry name" value="UDP-Glycosyltransferase/glycogen phosphorylase"/>
    <property type="match status" value="1"/>
</dbReference>
<protein>
    <submittedName>
        <fullName evidence="6">Glycosyltransferase family 4 protein</fullName>
        <ecNumber evidence="6">2.4.-.-</ecNumber>
    </submittedName>
</protein>
<keyword evidence="7" id="KW-1185">Reference proteome</keyword>
<evidence type="ECO:0000259" key="5">
    <source>
        <dbReference type="Pfam" id="PF13439"/>
    </source>
</evidence>
<dbReference type="InterPro" id="IPR001296">
    <property type="entry name" value="Glyco_trans_1"/>
</dbReference>
<dbReference type="EC" id="2.4.-.-" evidence="6"/>
<keyword evidence="2 6" id="KW-0328">Glycosyltransferase</keyword>
<feature type="domain" description="Glycosyl transferase family 1" evidence="4">
    <location>
        <begin position="179"/>
        <end position="353"/>
    </location>
</feature>
<name>A0ABY9H131_9GAMM</name>
<evidence type="ECO:0000313" key="6">
    <source>
        <dbReference type="EMBL" id="WLI72094.1"/>
    </source>
</evidence>
<evidence type="ECO:0000256" key="2">
    <source>
        <dbReference type="ARBA" id="ARBA00022676"/>
    </source>
</evidence>
<dbReference type="RefSeq" id="WP_305498266.1">
    <property type="nucleotide sequence ID" value="NZ_CP131913.1"/>
</dbReference>
<dbReference type="GO" id="GO:0016757">
    <property type="term" value="F:glycosyltransferase activity"/>
    <property type="evidence" value="ECO:0007669"/>
    <property type="project" value="UniProtKB-KW"/>
</dbReference>
<dbReference type="EMBL" id="CP131913">
    <property type="protein sequence ID" value="WLI72094.1"/>
    <property type="molecule type" value="Genomic_DNA"/>
</dbReference>
<dbReference type="InterPro" id="IPR028098">
    <property type="entry name" value="Glyco_trans_4-like_N"/>
</dbReference>
<organism evidence="6 7">
    <name type="scientific">Halomonas alkalicola</name>
    <dbReference type="NCBI Taxonomy" id="1930622"/>
    <lineage>
        <taxon>Bacteria</taxon>
        <taxon>Pseudomonadati</taxon>
        <taxon>Pseudomonadota</taxon>
        <taxon>Gammaproteobacteria</taxon>
        <taxon>Oceanospirillales</taxon>
        <taxon>Halomonadaceae</taxon>
        <taxon>Halomonas</taxon>
    </lineage>
</organism>
<evidence type="ECO:0000256" key="3">
    <source>
        <dbReference type="ARBA" id="ARBA00022679"/>
    </source>
</evidence>
<sequence length="380" mass="40991">MSHKVLHICLSSGWGGLEMYPSRIIPELARQGWQAHGLALAGSRVAESFREAGIEPLTLASKGRALLAAGRVLAYLGAQGVDVIHCHKSSDLRLGALLVTLRPSLRLFFTDHMGVTRPKKDLYHRWAYGKVTRLFAISEATRQRNLAAFPLPAERIRRLYLGIDPAPYVPRLDDPARAALRRALGVPEGAVAIGLPGRLTPGKGQEVWIEALARLAEASPGLAWHGVLIGGLTAEEGSDEAHVAALRRRIGELGLEARIAFTGFRRDLPRLFEALEIVCVPSRNEAFGLKVIEAMAAGKAVVGSDSGAIPELLDVETGRLAPPEDAAAWAAALAELADDAELRQRLGQAARHRVEKDFTLAAHVASLTREYENPKGAEGE</sequence>
<reference evidence="6 7" key="1">
    <citation type="submission" date="2023-08" db="EMBL/GenBank/DDBJ databases">
        <title>Transcriptome Analysis of Halomonas alkalicola CICC 11012s to Identify the Genes Involved in Alkaline Tolerances.</title>
        <authorList>
            <person name="Zhai L."/>
        </authorList>
    </citation>
    <scope>NUCLEOTIDE SEQUENCE [LARGE SCALE GENOMIC DNA]</scope>
    <source>
        <strain evidence="6 7">CICC 11012s</strain>
    </source>
</reference>
<accession>A0ABY9H131</accession>
<proteinExistence type="inferred from homology"/>
<keyword evidence="3 6" id="KW-0808">Transferase</keyword>
<evidence type="ECO:0000313" key="7">
    <source>
        <dbReference type="Proteomes" id="UP001235344"/>
    </source>
</evidence>
<dbReference type="Gene3D" id="3.40.50.2000">
    <property type="entry name" value="Glycogen Phosphorylase B"/>
    <property type="match status" value="2"/>
</dbReference>
<dbReference type="Pfam" id="PF13439">
    <property type="entry name" value="Glyco_transf_4"/>
    <property type="match status" value="1"/>
</dbReference>
<dbReference type="PANTHER" id="PTHR12526:SF640">
    <property type="entry name" value="COLANIC ACID BIOSYNTHESIS GLYCOSYLTRANSFERASE WCAL-RELATED"/>
    <property type="match status" value="1"/>
</dbReference>
<comment type="similarity">
    <text evidence="1">Belongs to the glycosyltransferase group 1 family. Glycosyltransferase 4 subfamily.</text>
</comment>
<dbReference type="PANTHER" id="PTHR12526">
    <property type="entry name" value="GLYCOSYLTRANSFERASE"/>
    <property type="match status" value="1"/>
</dbReference>
<gene>
    <name evidence="6" type="ORF">B6N23_09785</name>
</gene>
<dbReference type="Proteomes" id="UP001235344">
    <property type="component" value="Chromosome"/>
</dbReference>
<dbReference type="CDD" id="cd03801">
    <property type="entry name" value="GT4_PimA-like"/>
    <property type="match status" value="1"/>
</dbReference>
<evidence type="ECO:0000259" key="4">
    <source>
        <dbReference type="Pfam" id="PF00534"/>
    </source>
</evidence>
<dbReference type="Pfam" id="PF00534">
    <property type="entry name" value="Glycos_transf_1"/>
    <property type="match status" value="1"/>
</dbReference>